<gene>
    <name evidence="2" type="ORF">KQP761_LOCUS263</name>
</gene>
<evidence type="ECO:0000313" key="3">
    <source>
        <dbReference type="Proteomes" id="UP000663834"/>
    </source>
</evidence>
<proteinExistence type="predicted"/>
<feature type="domain" description="CHAT" evidence="1">
    <location>
        <begin position="5"/>
        <end position="160"/>
    </location>
</feature>
<dbReference type="EMBL" id="CAJNOW010000022">
    <property type="protein sequence ID" value="CAF1209593.1"/>
    <property type="molecule type" value="Genomic_DNA"/>
</dbReference>
<feature type="non-terminal residue" evidence="2">
    <location>
        <position position="248"/>
    </location>
</feature>
<protein>
    <recommendedName>
        <fullName evidence="1">CHAT domain-containing protein</fullName>
    </recommendedName>
</protein>
<dbReference type="Proteomes" id="UP000663834">
    <property type="component" value="Unassembled WGS sequence"/>
</dbReference>
<sequence length="248" mass="28482">NDKKSNYTVFHWCGHTQYNHKRSDQNNDYSISGCLITEYTNKDKSVENFTHDTLLYSSDIIENYNLTHLKLAFLNSCNSYKARKTTRSGHLGLTRAFYAAGIPCVIATLVSVFDESKDFSDFLYEQIMKGHSISTSFTNAIRKLKKKTGDGHEHWAYYVLFDDNIYTSMPSSNQRSTSTTNRPFTIVLTDNSELLRHTHAFQFPVNYNNFFPQITHQRQAINPVQNGANNNNDDIPEQLLNNLLGLEL</sequence>
<dbReference type="OrthoDB" id="5954753at2759"/>
<evidence type="ECO:0000259" key="1">
    <source>
        <dbReference type="Pfam" id="PF12770"/>
    </source>
</evidence>
<dbReference type="Pfam" id="PF12770">
    <property type="entry name" value="CHAT"/>
    <property type="match status" value="1"/>
</dbReference>
<dbReference type="AlphaFoldDB" id="A0A814X0E7"/>
<reference evidence="2" key="1">
    <citation type="submission" date="2021-02" db="EMBL/GenBank/DDBJ databases">
        <authorList>
            <person name="Nowell W R."/>
        </authorList>
    </citation>
    <scope>NUCLEOTIDE SEQUENCE</scope>
</reference>
<accession>A0A814X0E7</accession>
<organism evidence="2 3">
    <name type="scientific">Rotaria magnacalcarata</name>
    <dbReference type="NCBI Taxonomy" id="392030"/>
    <lineage>
        <taxon>Eukaryota</taxon>
        <taxon>Metazoa</taxon>
        <taxon>Spiralia</taxon>
        <taxon>Gnathifera</taxon>
        <taxon>Rotifera</taxon>
        <taxon>Eurotatoria</taxon>
        <taxon>Bdelloidea</taxon>
        <taxon>Philodinida</taxon>
        <taxon>Philodinidae</taxon>
        <taxon>Rotaria</taxon>
    </lineage>
</organism>
<dbReference type="InterPro" id="IPR024983">
    <property type="entry name" value="CHAT_dom"/>
</dbReference>
<evidence type="ECO:0000313" key="2">
    <source>
        <dbReference type="EMBL" id="CAF1209593.1"/>
    </source>
</evidence>
<name>A0A814X0E7_9BILA</name>
<comment type="caution">
    <text evidence="2">The sequence shown here is derived from an EMBL/GenBank/DDBJ whole genome shotgun (WGS) entry which is preliminary data.</text>
</comment>